<dbReference type="InterPro" id="IPR047090">
    <property type="entry name" value="AspRS_core"/>
</dbReference>
<dbReference type="InterPro" id="IPR004115">
    <property type="entry name" value="GAD-like_sf"/>
</dbReference>
<dbReference type="EC" id="6.1.1.23" evidence="7"/>
<dbReference type="PANTHER" id="PTHR22594:SF5">
    <property type="entry name" value="ASPARTATE--TRNA LIGASE, MITOCHONDRIAL"/>
    <property type="match status" value="1"/>
</dbReference>
<feature type="domain" description="Aminoacyl-transfer RNA synthetases class-II family profile" evidence="9">
    <location>
        <begin position="140"/>
        <end position="555"/>
    </location>
</feature>
<feature type="binding site" evidence="7">
    <location>
        <position position="228"/>
    </location>
    <ligand>
        <name>ATP</name>
        <dbReference type="ChEBI" id="CHEBI:30616"/>
    </ligand>
</feature>
<proteinExistence type="inferred from homology"/>
<accession>A0A7Y9AS68</accession>
<dbReference type="Pfam" id="PF01336">
    <property type="entry name" value="tRNA_anti-codon"/>
    <property type="match status" value="1"/>
</dbReference>
<evidence type="ECO:0000256" key="3">
    <source>
        <dbReference type="ARBA" id="ARBA00022741"/>
    </source>
</evidence>
<dbReference type="PRINTS" id="PR01042">
    <property type="entry name" value="TRNASYNTHASP"/>
</dbReference>
<dbReference type="NCBIfam" id="TIGR00459">
    <property type="entry name" value="aspS_bact"/>
    <property type="match status" value="1"/>
</dbReference>
<dbReference type="EMBL" id="JACCBB010000001">
    <property type="protein sequence ID" value="NYD20842.1"/>
    <property type="molecule type" value="Genomic_DNA"/>
</dbReference>
<evidence type="ECO:0000256" key="2">
    <source>
        <dbReference type="ARBA" id="ARBA00022598"/>
    </source>
</evidence>
<feature type="binding site" evidence="7">
    <location>
        <position position="173"/>
    </location>
    <ligand>
        <name>L-aspartate</name>
        <dbReference type="ChEBI" id="CHEBI:29991"/>
    </ligand>
</feature>
<feature type="binding site" evidence="7">
    <location>
        <position position="219"/>
    </location>
    <ligand>
        <name>L-aspartate</name>
        <dbReference type="ChEBI" id="CHEBI:29991"/>
    </ligand>
</feature>
<evidence type="ECO:0000313" key="10">
    <source>
        <dbReference type="EMBL" id="NYD20842.1"/>
    </source>
</evidence>
<dbReference type="GO" id="GO:0005737">
    <property type="term" value="C:cytoplasm"/>
    <property type="evidence" value="ECO:0007669"/>
    <property type="project" value="UniProtKB-SubCell"/>
</dbReference>
<reference evidence="10 11" key="1">
    <citation type="submission" date="2020-07" db="EMBL/GenBank/DDBJ databases">
        <title>Sequencing the genomes of 1000 actinobacteria strains.</title>
        <authorList>
            <person name="Klenk H.-P."/>
        </authorList>
    </citation>
    <scope>NUCLEOTIDE SEQUENCE [LARGE SCALE GENOMIC DNA]</scope>
    <source>
        <strain evidence="10 11">DSM 7487</strain>
    </source>
</reference>
<comment type="subcellular location">
    <subcellularLocation>
        <location evidence="7">Cytoplasm</location>
    </subcellularLocation>
</comment>
<dbReference type="Pfam" id="PF02938">
    <property type="entry name" value="GAD"/>
    <property type="match status" value="1"/>
</dbReference>
<dbReference type="InterPro" id="IPR004524">
    <property type="entry name" value="Asp-tRNA-ligase_1"/>
</dbReference>
<feature type="binding site" evidence="7">
    <location>
        <position position="448"/>
    </location>
    <ligand>
        <name>L-aspartate</name>
        <dbReference type="ChEBI" id="CHEBI:29991"/>
    </ligand>
</feature>
<dbReference type="InterPro" id="IPR006195">
    <property type="entry name" value="aa-tRNA-synth_II"/>
</dbReference>
<dbReference type="SUPFAM" id="SSF55681">
    <property type="entry name" value="Class II aaRS and biotin synthetases"/>
    <property type="match status" value="1"/>
</dbReference>
<dbReference type="CDD" id="cd04317">
    <property type="entry name" value="EcAspRS_like_N"/>
    <property type="match status" value="1"/>
</dbReference>
<feature type="binding site" evidence="7">
    <location>
        <begin position="219"/>
        <end position="221"/>
    </location>
    <ligand>
        <name>ATP</name>
        <dbReference type="ChEBI" id="CHEBI:30616"/>
    </ligand>
</feature>
<keyword evidence="5 7" id="KW-0648">Protein biosynthesis</keyword>
<evidence type="ECO:0000313" key="11">
    <source>
        <dbReference type="Proteomes" id="UP000521922"/>
    </source>
</evidence>
<feature type="region of interest" description="Disordered" evidence="8">
    <location>
        <begin position="559"/>
        <end position="591"/>
    </location>
</feature>
<keyword evidence="7" id="KW-0963">Cytoplasm</keyword>
<dbReference type="InterPro" id="IPR029351">
    <property type="entry name" value="GAD_dom"/>
</dbReference>
<evidence type="ECO:0000256" key="6">
    <source>
        <dbReference type="ARBA" id="ARBA00023146"/>
    </source>
</evidence>
<dbReference type="RefSeq" id="WP_179748738.1">
    <property type="nucleotide sequence ID" value="NZ_BAAAGN010000002.1"/>
</dbReference>
<dbReference type="GO" id="GO:0005524">
    <property type="term" value="F:ATP binding"/>
    <property type="evidence" value="ECO:0007669"/>
    <property type="project" value="UniProtKB-UniRule"/>
</dbReference>
<name>A0A7Y9AS68_9ACTN</name>
<evidence type="ECO:0000259" key="9">
    <source>
        <dbReference type="PROSITE" id="PS50862"/>
    </source>
</evidence>
<dbReference type="InterPro" id="IPR002312">
    <property type="entry name" value="Asp/Asn-tRNA-synth_IIb"/>
</dbReference>
<comment type="catalytic activity">
    <reaction evidence="7">
        <text>tRNA(Asx) + L-aspartate + ATP = L-aspartyl-tRNA(Asx) + AMP + diphosphate</text>
        <dbReference type="Rhea" id="RHEA:18349"/>
        <dbReference type="Rhea" id="RHEA-COMP:9710"/>
        <dbReference type="Rhea" id="RHEA-COMP:9711"/>
        <dbReference type="ChEBI" id="CHEBI:29991"/>
        <dbReference type="ChEBI" id="CHEBI:30616"/>
        <dbReference type="ChEBI" id="CHEBI:33019"/>
        <dbReference type="ChEBI" id="CHEBI:78442"/>
        <dbReference type="ChEBI" id="CHEBI:78516"/>
        <dbReference type="ChEBI" id="CHEBI:456215"/>
        <dbReference type="EC" id="6.1.1.23"/>
    </reaction>
</comment>
<evidence type="ECO:0000256" key="7">
    <source>
        <dbReference type="HAMAP-Rule" id="MF_00044"/>
    </source>
</evidence>
<dbReference type="Proteomes" id="UP000521922">
    <property type="component" value="Unassembled WGS sequence"/>
</dbReference>
<keyword evidence="4 7" id="KW-0067">ATP-binding</keyword>
<keyword evidence="3 7" id="KW-0547">Nucleotide-binding</keyword>
<dbReference type="InterPro" id="IPR004364">
    <property type="entry name" value="Aa-tRNA-synt_II"/>
</dbReference>
<feature type="site" description="Important for tRNA non-discrimination" evidence="7">
    <location>
        <position position="31"/>
    </location>
</feature>
<dbReference type="Gene3D" id="2.40.50.140">
    <property type="entry name" value="Nucleic acid-binding proteins"/>
    <property type="match status" value="1"/>
</dbReference>
<dbReference type="GO" id="GO:0004815">
    <property type="term" value="F:aspartate-tRNA ligase activity"/>
    <property type="evidence" value="ECO:0007669"/>
    <property type="project" value="UniProtKB-UniRule"/>
</dbReference>
<dbReference type="InterPro" id="IPR045864">
    <property type="entry name" value="aa-tRNA-synth_II/BPL/LPL"/>
</dbReference>
<dbReference type="InterPro" id="IPR047089">
    <property type="entry name" value="Asp-tRNA-ligase_1_N"/>
</dbReference>
<dbReference type="HAMAP" id="MF_00044">
    <property type="entry name" value="Asp_tRNA_synth_type1"/>
    <property type="match status" value="1"/>
</dbReference>
<dbReference type="Gene3D" id="3.30.1360.30">
    <property type="entry name" value="GAD-like domain"/>
    <property type="match status" value="1"/>
</dbReference>
<feature type="site" description="Important for tRNA non-discrimination" evidence="7">
    <location>
        <position position="81"/>
    </location>
</feature>
<keyword evidence="11" id="KW-1185">Reference proteome</keyword>
<dbReference type="Gene3D" id="3.30.930.10">
    <property type="entry name" value="Bira Bifunctional Protein, Domain 2"/>
    <property type="match status" value="1"/>
</dbReference>
<dbReference type="AlphaFoldDB" id="A0A7Y9AS68"/>
<comment type="function">
    <text evidence="7">Aspartyl-tRNA synthetase with relaxed tRNA specificity since it is able to aspartylate not only its cognate tRNA(Asp) but also tRNA(Asn). Reaction proceeds in two steps: L-aspartate is first activated by ATP to form Asp-AMP and then transferred to the acceptor end of tRNA(Asp/Asn).</text>
</comment>
<dbReference type="GO" id="GO:0003676">
    <property type="term" value="F:nucleic acid binding"/>
    <property type="evidence" value="ECO:0007669"/>
    <property type="project" value="InterPro"/>
</dbReference>
<dbReference type="NCBIfam" id="NF001750">
    <property type="entry name" value="PRK00476.1"/>
    <property type="match status" value="1"/>
</dbReference>
<gene>
    <name evidence="7" type="primary">aspS</name>
    <name evidence="10" type="ORF">BJ968_000382</name>
</gene>
<evidence type="ECO:0000256" key="4">
    <source>
        <dbReference type="ARBA" id="ARBA00022840"/>
    </source>
</evidence>
<dbReference type="Pfam" id="PF00152">
    <property type="entry name" value="tRNA-synt_2"/>
    <property type="match status" value="1"/>
</dbReference>
<keyword evidence="6 7" id="KW-0030">Aminoacyl-tRNA synthetase</keyword>
<dbReference type="SUPFAM" id="SSF50249">
    <property type="entry name" value="Nucleic acid-binding proteins"/>
    <property type="match status" value="1"/>
</dbReference>
<dbReference type="PROSITE" id="PS50862">
    <property type="entry name" value="AA_TRNA_LIGASE_II"/>
    <property type="match status" value="1"/>
</dbReference>
<evidence type="ECO:0000256" key="5">
    <source>
        <dbReference type="ARBA" id="ARBA00022917"/>
    </source>
</evidence>
<feature type="compositionally biased region" description="Basic and acidic residues" evidence="8">
    <location>
        <begin position="575"/>
        <end position="591"/>
    </location>
</feature>
<evidence type="ECO:0000256" key="8">
    <source>
        <dbReference type="SAM" id="MobiDB-lite"/>
    </source>
</evidence>
<dbReference type="PANTHER" id="PTHR22594">
    <property type="entry name" value="ASPARTYL/LYSYL-TRNA SYNTHETASE"/>
    <property type="match status" value="1"/>
</dbReference>
<dbReference type="SUPFAM" id="SSF55261">
    <property type="entry name" value="GAD domain-like"/>
    <property type="match status" value="1"/>
</dbReference>
<dbReference type="InterPro" id="IPR004365">
    <property type="entry name" value="NA-bd_OB_tRNA"/>
</dbReference>
<feature type="binding site" evidence="7">
    <location>
        <begin position="534"/>
        <end position="537"/>
    </location>
    <ligand>
        <name>ATP</name>
        <dbReference type="ChEBI" id="CHEBI:30616"/>
    </ligand>
</feature>
<comment type="caution">
    <text evidence="10">The sequence shown here is derived from an EMBL/GenBank/DDBJ whole genome shotgun (WGS) entry which is preliminary data.</text>
</comment>
<dbReference type="GO" id="GO:0050560">
    <property type="term" value="F:aspartate-tRNA(Asn) ligase activity"/>
    <property type="evidence" value="ECO:0007669"/>
    <property type="project" value="UniProtKB-EC"/>
</dbReference>
<dbReference type="GO" id="GO:0006422">
    <property type="term" value="P:aspartyl-tRNA aminoacylation"/>
    <property type="evidence" value="ECO:0007669"/>
    <property type="project" value="UniProtKB-UniRule"/>
</dbReference>
<dbReference type="InterPro" id="IPR012340">
    <property type="entry name" value="NA-bd_OB-fold"/>
</dbReference>
<sequence>MLRTHEAGSLRAGHAGQTVTLTGWVARRRDHGGVAFLDLRDASGVVQVVARDEILDAGGAHDLRNEYCIRITGDVRLRPEGNENPSIATGAVEVDTTALEVLSEAAPLPFQIDDHLTVGEEARLKYRYLDLRRTGPAHALKLRSAANKAARAVLEQHDFVEVETPTLTRSTPEGARDFLVPARLAPGSWYALPQSPQLFKQLLMVGGLERYYQIARCYRDEDFRADRQPEFTQLDIEMSFVEQDDVIALGEQVVAALWKLIGHDVQLPLPRMTYEEAMRRYGSDKPDLRFGIELVECADFFADTTFRVFQAPYVGAVVMPGGASQPRKTLDAWQEWAKQRGARGLAYILVGEDGELTGPVAKNLSDTEKAGIAAHVGANPGDCIFFAAGAVNPSRALLGAARGEIARRTGAIDEGAWSFLWVVDAPMFKSAAEDDDVSIGGGAWNAVHHAFTAPKPEHLGTFDVDPGAALTNAYDIVCNGNEIGGGSIRIHRRDVQERVFAVMGISEADAREKFGFLLDAFSFGAPPHGGIAFGWDRVVALLAGADSIREVIAFPKSGGGYDPLTAAPAPITAQQRKEAGVDARPEEEPRA</sequence>
<dbReference type="CDD" id="cd00777">
    <property type="entry name" value="AspRS_core"/>
    <property type="match status" value="1"/>
</dbReference>
<protein>
    <recommendedName>
        <fullName evidence="7">Aspartate--tRNA(Asp/Asn) ligase</fullName>
        <ecNumber evidence="7">6.1.1.23</ecNumber>
    </recommendedName>
    <alternativeName>
        <fullName evidence="7">Aspartyl-tRNA synthetase</fullName>
        <shortName evidence="7">AspRS</shortName>
    </alternativeName>
    <alternativeName>
        <fullName evidence="7">Non-discriminating aspartyl-tRNA synthetase</fullName>
        <shortName evidence="7">ND-AspRS</shortName>
    </alternativeName>
</protein>
<feature type="binding site" evidence="7">
    <location>
        <position position="482"/>
    </location>
    <ligand>
        <name>ATP</name>
        <dbReference type="ChEBI" id="CHEBI:30616"/>
    </ligand>
</feature>
<evidence type="ECO:0000256" key="1">
    <source>
        <dbReference type="ARBA" id="ARBA00006303"/>
    </source>
</evidence>
<comment type="subunit">
    <text evidence="7">Homodimer.</text>
</comment>
<feature type="binding site" evidence="7">
    <location>
        <position position="489"/>
    </location>
    <ligand>
        <name>L-aspartate</name>
        <dbReference type="ChEBI" id="CHEBI:29991"/>
    </ligand>
</feature>
<feature type="region of interest" description="Aspartate" evidence="7">
    <location>
        <begin position="197"/>
        <end position="200"/>
    </location>
</feature>
<keyword evidence="2 7" id="KW-0436">Ligase</keyword>
<comment type="similarity">
    <text evidence="1 7">Belongs to the class-II aminoacyl-tRNA synthetase family. Type 1 subfamily.</text>
</comment>
<organism evidence="10 11">
    <name type="scientific">Kineococcus aurantiacus</name>
    <dbReference type="NCBI Taxonomy" id="37633"/>
    <lineage>
        <taxon>Bacteria</taxon>
        <taxon>Bacillati</taxon>
        <taxon>Actinomycetota</taxon>
        <taxon>Actinomycetes</taxon>
        <taxon>Kineosporiales</taxon>
        <taxon>Kineosporiaceae</taxon>
        <taxon>Kineococcus</taxon>
    </lineage>
</organism>